<feature type="compositionally biased region" description="Low complexity" evidence="1">
    <location>
        <begin position="476"/>
        <end position="498"/>
    </location>
</feature>
<dbReference type="CDD" id="cd11392">
    <property type="entry name" value="bHLH_ScPHO4_like"/>
    <property type="match status" value="1"/>
</dbReference>
<keyword evidence="4" id="KW-1185">Reference proteome</keyword>
<dbReference type="EMBL" id="ML995821">
    <property type="protein sequence ID" value="KAF2771059.1"/>
    <property type="molecule type" value="Genomic_DNA"/>
</dbReference>
<feature type="compositionally biased region" description="Polar residues" evidence="1">
    <location>
        <begin position="237"/>
        <end position="246"/>
    </location>
</feature>
<evidence type="ECO:0000259" key="2">
    <source>
        <dbReference type="PROSITE" id="PS50888"/>
    </source>
</evidence>
<dbReference type="SUPFAM" id="SSF47459">
    <property type="entry name" value="HLH, helix-loop-helix DNA-binding domain"/>
    <property type="match status" value="1"/>
</dbReference>
<feature type="domain" description="BHLH" evidence="2">
    <location>
        <begin position="593"/>
        <end position="674"/>
    </location>
</feature>
<dbReference type="Pfam" id="PF00010">
    <property type="entry name" value="HLH"/>
    <property type="match status" value="1"/>
</dbReference>
<dbReference type="AlphaFoldDB" id="A0A6G1LER0"/>
<dbReference type="Proteomes" id="UP000799436">
    <property type="component" value="Unassembled WGS sequence"/>
</dbReference>
<dbReference type="Gene3D" id="4.10.280.10">
    <property type="entry name" value="Helix-loop-helix DNA-binding domain"/>
    <property type="match status" value="1"/>
</dbReference>
<feature type="compositionally biased region" description="Polar residues" evidence="1">
    <location>
        <begin position="585"/>
        <end position="594"/>
    </location>
</feature>
<feature type="region of interest" description="Disordered" evidence="1">
    <location>
        <begin position="236"/>
        <end position="552"/>
    </location>
</feature>
<name>A0A6G1LER0_9PEZI</name>
<organism evidence="3 4">
    <name type="scientific">Teratosphaeria nubilosa</name>
    <dbReference type="NCBI Taxonomy" id="161662"/>
    <lineage>
        <taxon>Eukaryota</taxon>
        <taxon>Fungi</taxon>
        <taxon>Dikarya</taxon>
        <taxon>Ascomycota</taxon>
        <taxon>Pezizomycotina</taxon>
        <taxon>Dothideomycetes</taxon>
        <taxon>Dothideomycetidae</taxon>
        <taxon>Mycosphaerellales</taxon>
        <taxon>Teratosphaeriaceae</taxon>
        <taxon>Teratosphaeria</taxon>
    </lineage>
</organism>
<feature type="region of interest" description="Disordered" evidence="1">
    <location>
        <begin position="696"/>
        <end position="723"/>
    </location>
</feature>
<feature type="compositionally biased region" description="Polar residues" evidence="1">
    <location>
        <begin position="371"/>
        <end position="391"/>
    </location>
</feature>
<dbReference type="SMART" id="SM00353">
    <property type="entry name" value="HLH"/>
    <property type="match status" value="1"/>
</dbReference>
<dbReference type="GO" id="GO:0046983">
    <property type="term" value="F:protein dimerization activity"/>
    <property type="evidence" value="ECO:0007669"/>
    <property type="project" value="InterPro"/>
</dbReference>
<feature type="compositionally biased region" description="Basic and acidic residues" evidence="1">
    <location>
        <begin position="642"/>
        <end position="655"/>
    </location>
</feature>
<feature type="compositionally biased region" description="Polar residues" evidence="1">
    <location>
        <begin position="327"/>
        <end position="338"/>
    </location>
</feature>
<feature type="region of interest" description="Disordered" evidence="1">
    <location>
        <begin position="632"/>
        <end position="659"/>
    </location>
</feature>
<evidence type="ECO:0000256" key="1">
    <source>
        <dbReference type="SAM" id="MobiDB-lite"/>
    </source>
</evidence>
<dbReference type="InterPro" id="IPR036638">
    <property type="entry name" value="HLH_DNA-bd_sf"/>
</dbReference>
<dbReference type="OrthoDB" id="5344169at2759"/>
<dbReference type="PROSITE" id="PS50888">
    <property type="entry name" value="BHLH"/>
    <property type="match status" value="1"/>
</dbReference>
<protein>
    <recommendedName>
        <fullName evidence="2">BHLH domain-containing protein</fullName>
    </recommendedName>
</protein>
<accession>A0A6G1LER0</accession>
<reference evidence="3" key="1">
    <citation type="journal article" date="2020" name="Stud. Mycol.">
        <title>101 Dothideomycetes genomes: a test case for predicting lifestyles and emergence of pathogens.</title>
        <authorList>
            <person name="Haridas S."/>
            <person name="Albert R."/>
            <person name="Binder M."/>
            <person name="Bloem J."/>
            <person name="Labutti K."/>
            <person name="Salamov A."/>
            <person name="Andreopoulos B."/>
            <person name="Baker S."/>
            <person name="Barry K."/>
            <person name="Bills G."/>
            <person name="Bluhm B."/>
            <person name="Cannon C."/>
            <person name="Castanera R."/>
            <person name="Culley D."/>
            <person name="Daum C."/>
            <person name="Ezra D."/>
            <person name="Gonzalez J."/>
            <person name="Henrissat B."/>
            <person name="Kuo A."/>
            <person name="Liang C."/>
            <person name="Lipzen A."/>
            <person name="Lutzoni F."/>
            <person name="Magnuson J."/>
            <person name="Mondo S."/>
            <person name="Nolan M."/>
            <person name="Ohm R."/>
            <person name="Pangilinan J."/>
            <person name="Park H.-J."/>
            <person name="Ramirez L."/>
            <person name="Alfaro M."/>
            <person name="Sun H."/>
            <person name="Tritt A."/>
            <person name="Yoshinaga Y."/>
            <person name="Zwiers L.-H."/>
            <person name="Turgeon B."/>
            <person name="Goodwin S."/>
            <person name="Spatafora J."/>
            <person name="Crous P."/>
            <person name="Grigoriev I."/>
        </authorList>
    </citation>
    <scope>NUCLEOTIDE SEQUENCE</scope>
    <source>
        <strain evidence="3">CBS 116005</strain>
    </source>
</reference>
<evidence type="ECO:0000313" key="4">
    <source>
        <dbReference type="Proteomes" id="UP000799436"/>
    </source>
</evidence>
<gene>
    <name evidence="3" type="ORF">EJ03DRAFT_44692</name>
</gene>
<evidence type="ECO:0000313" key="3">
    <source>
        <dbReference type="EMBL" id="KAF2771059.1"/>
    </source>
</evidence>
<feature type="region of interest" description="Disordered" evidence="1">
    <location>
        <begin position="584"/>
        <end position="604"/>
    </location>
</feature>
<proteinExistence type="predicted"/>
<sequence>MNTAQPWSQPEALDPMAQMSTDLDDLGNLFEFGDIDLNNISGNVENNGYGNPMQQMHVSHPSTPFDEMGPSVPPTTSMQDFVRQDHYNLPQDLEPQQQQFNNGHPATTMPYSTQAFQPAMSQMYMHRPQQFKYSQHPRFAPGQHVPPTPTSFDMHGESAPFMHLPQQQQHQSDHQQRPMFEHQQRYMVRKDDANIAFTPMASPAGTPSNYNMASEFTVNPGAYFSPLTSPMIHAQNAPRQQQQGLYTNPSTAPSSNATSPIDGNIDVDMNSDIMSLPDPASGQAAKSNRKATARGLAASNRAKQSPIQKAQKRKSSTMLAFAPTRFADSSRSQSNSAGPQKPAAFTGSSEDGSISPEPFNEASMGPPPRPTSSLTQSPAMTPYQQKDSASTAVGPAATPKSLLSRGSASQPINVTEQGSQAKEPGNLDDLQLPEASVATVGPPKQPQINTKIEPPQPDADEEAPRTSSRKTPKLGPLSTPSSARPSSALASPSVAASPMTASTPGALLKDKKDAKGVRTPKKRGSAGPSTMPSPALRPRISPSIKPLLPEGTALHSPTHALLLASKSNYQNLLEGNHLPGVNYPDSLSTGLTSKRTSHKVAEQGRRNRINEALKEMQALVPKQALKAIKECNSDGSPEADGGADREGKDGKDDAAMKASKAATVELANIYIRSMQEKERQMEERLAELERKNAEMAKKLNEQNGGVISEKAVDSASPVLVRNS</sequence>
<feature type="compositionally biased region" description="Low complexity" evidence="1">
    <location>
        <begin position="247"/>
        <end position="260"/>
    </location>
</feature>
<dbReference type="InterPro" id="IPR011598">
    <property type="entry name" value="bHLH_dom"/>
</dbReference>
<feature type="compositionally biased region" description="Polar residues" evidence="1">
    <location>
        <begin position="404"/>
        <end position="420"/>
    </location>
</feature>